<dbReference type="GO" id="GO:0016491">
    <property type="term" value="F:oxidoreductase activity"/>
    <property type="evidence" value="ECO:0007669"/>
    <property type="project" value="InterPro"/>
</dbReference>
<accession>A0A096XPN4</accession>
<reference evidence="3" key="1">
    <citation type="journal article" date="2014" name="ACS Chem. Biol.">
        <title>Nucleophilic 1,4-additions for natural product discovery.</title>
        <authorList>
            <person name="Cox C.L."/>
            <person name="Tietz J.I."/>
            <person name="Sokolowski K."/>
            <person name="Melby J.O."/>
            <person name="Doroghazi J.R."/>
            <person name="Mitchell D.A."/>
        </authorList>
    </citation>
    <scope>NUCLEOTIDE SEQUENCE</scope>
    <source>
        <strain evidence="3">NRRL WC-3908</strain>
    </source>
</reference>
<feature type="domain" description="Nitroreductase" evidence="2">
    <location>
        <begin position="115"/>
        <end position="248"/>
    </location>
</feature>
<dbReference type="NCBIfam" id="TIGR03605">
    <property type="entry name" value="antibiot_sagB"/>
    <property type="match status" value="1"/>
</dbReference>
<dbReference type="SUPFAM" id="SSF55469">
    <property type="entry name" value="FMN-dependent nitroreductase-like"/>
    <property type="match status" value="2"/>
</dbReference>
<dbReference type="EMBL" id="KJ651958">
    <property type="protein sequence ID" value="AID54692.1"/>
    <property type="molecule type" value="Genomic_DNA"/>
</dbReference>
<dbReference type="InterPro" id="IPR052544">
    <property type="entry name" value="Bacteriocin_Proc_Enz"/>
</dbReference>
<dbReference type="InterPro" id="IPR029479">
    <property type="entry name" value="Nitroreductase"/>
</dbReference>
<evidence type="ECO:0000256" key="1">
    <source>
        <dbReference type="SAM" id="MobiDB-lite"/>
    </source>
</evidence>
<name>A0A096XPN4_9ACTN</name>
<sequence length="527" mass="57329">MTGTATDEAGALGLRFWYDTFEGVRELFAEGHGSEGGPDDPLPSKTYRGLPRHVLAAPPRRVGDARWSFPGFRARHPEGPPRRPWDGSTLSALLHHTYGLGRMELGPQAAWPYHRLVASARCFYPVELYVWLDGDTGDVPAGCYHYDPLHHALTALRPGGVPEELRTAVACEGRDAAALVLLSAYFRKTAFRYRDYAYRLCAQESGMVAGNALLVAGALGLDARVHHRFLDEPVNRALGLDGTEETTFAVLEIGARDGVAAAPARDLTPLVTEHVRTNREDAARWTRLTTLDAGSRLTGEARFAPVAPGPFHQPADGPAEPFADDERPPGSVELGDALRRRDSGGRMFQPDRAALPQQQLADLLRYALDPVPSDHGGTPLRPLLDCHVLALNTTGRTAGLYRLDPSPALVPVPGRDGRPTVAMLCDRTPSVNTARANAVVFLTVDRYEGARRFGDRGYRVLHHEGGIVAQRLSVLAAAEGLAARITNGYDDRVVRELLGCGDAHVPIFAIVLGRRQATSQYEPPLVW</sequence>
<dbReference type="PANTHER" id="PTHR43745">
    <property type="entry name" value="NITROREDUCTASE MJ1384-RELATED"/>
    <property type="match status" value="1"/>
</dbReference>
<dbReference type="InterPro" id="IPR020051">
    <property type="entry name" value="SagB-type_dehydrogenase"/>
</dbReference>
<feature type="domain" description="Nitroreductase" evidence="2">
    <location>
        <begin position="348"/>
        <end position="514"/>
    </location>
</feature>
<dbReference type="InterPro" id="IPR000415">
    <property type="entry name" value="Nitroreductase-like"/>
</dbReference>
<evidence type="ECO:0000259" key="2">
    <source>
        <dbReference type="Pfam" id="PF00881"/>
    </source>
</evidence>
<dbReference type="CDD" id="cd02142">
    <property type="entry name" value="McbC_SagB-like_oxidoreductase"/>
    <property type="match status" value="1"/>
</dbReference>
<gene>
    <name evidence="3" type="primary">ctmB</name>
</gene>
<evidence type="ECO:0000313" key="3">
    <source>
        <dbReference type="EMBL" id="AID54692.1"/>
    </source>
</evidence>
<protein>
    <submittedName>
        <fullName evidence="3">Dehydrogenase</fullName>
    </submittedName>
</protein>
<dbReference type="Pfam" id="PF00881">
    <property type="entry name" value="Nitroreductase"/>
    <property type="match status" value="2"/>
</dbReference>
<organism evidence="3">
    <name type="scientific">Streptomyces sp. NRRL WC-3908</name>
    <dbReference type="NCBI Taxonomy" id="1509516"/>
    <lineage>
        <taxon>Bacteria</taxon>
        <taxon>Bacillati</taxon>
        <taxon>Actinomycetota</taxon>
        <taxon>Actinomycetes</taxon>
        <taxon>Kitasatosporales</taxon>
        <taxon>Streptomycetaceae</taxon>
        <taxon>Streptomyces</taxon>
    </lineage>
</organism>
<dbReference type="PANTHER" id="PTHR43745:SF2">
    <property type="entry name" value="NITROREDUCTASE MJ1384-RELATED"/>
    <property type="match status" value="1"/>
</dbReference>
<dbReference type="AlphaFoldDB" id="A0A096XPN4"/>
<feature type="region of interest" description="Disordered" evidence="1">
    <location>
        <begin position="310"/>
        <end position="337"/>
    </location>
</feature>
<dbReference type="Gene3D" id="3.40.109.10">
    <property type="entry name" value="NADH Oxidase"/>
    <property type="match status" value="2"/>
</dbReference>
<proteinExistence type="predicted"/>